<sequence>MKEKLIKISQKDNLLVALTDIKAGESVTYQNETYLVKNGVQVKHKIAEYDFQKGDVVVMYGLPVGKALAFIAKGEVITTENIIHHTGGFGSKTSEYQWTAPDVSAFKNRSFKGYKRKDGKVGTANNWLVIPLVFCQNRNIKVLQEELESQLGYKRVTSHKINLDVLKEAFAKGVSASDILKMDILNRNTENKFSPFFPNVDGIRFLTHEGGCGGTREDAIVLSKLLAGYIANANVAGATIIGLGCQNAEVKYINGFLKEFGVLGQKPVHILEQQQSTSERDFIAEAVKLTFAGLMEANEFKREDAPLSELLIGLECGGSDGFSGISANPLLGYVSDMIVTLGGGAILSEFPELNGVEQNIVDRCIKSEDAKKFSDLIKAYAQRAVEAGSGFEANPSPGNIKDGLITDAMKSAGAALKGGASPIVDVLDYTEVVSNKGLSLLCTPGNDVESTTGLGSSGANIILFSTGLGTPTGNPVVPVVKVSSNTVLAEKMSDIIDFNAGTIITGEHSIREKAIELLELIIKVASGEEMVKAENLRQFDFIPWKRGVSL</sequence>
<dbReference type="Gene3D" id="2.30.130.110">
    <property type="match status" value="1"/>
</dbReference>
<dbReference type="Pfam" id="PF04295">
    <property type="entry name" value="GD_AH_second"/>
    <property type="match status" value="1"/>
</dbReference>
<dbReference type="InterPro" id="IPR044144">
    <property type="entry name" value="SAF_UxaA/GarD"/>
</dbReference>
<proteinExistence type="inferred from homology"/>
<keyword evidence="2" id="KW-0456">Lyase</keyword>
<comment type="caution">
    <text evidence="4">The sequence shown here is derived from an EMBL/GenBank/DDBJ whole genome shotgun (WGS) entry which is preliminary data.</text>
</comment>
<evidence type="ECO:0000256" key="2">
    <source>
        <dbReference type="ARBA" id="ARBA00023239"/>
    </source>
</evidence>
<dbReference type="AlphaFoldDB" id="A0A2N3I1W2"/>
<dbReference type="GO" id="GO:0019698">
    <property type="term" value="P:D-galacturonate catabolic process"/>
    <property type="evidence" value="ECO:0007669"/>
    <property type="project" value="TreeGrafter"/>
</dbReference>
<evidence type="ECO:0000313" key="5">
    <source>
        <dbReference type="Proteomes" id="UP000233535"/>
    </source>
</evidence>
<evidence type="ECO:0000259" key="3">
    <source>
        <dbReference type="SMART" id="SM00858"/>
    </source>
</evidence>
<dbReference type="InterPro" id="IPR013974">
    <property type="entry name" value="SAF"/>
</dbReference>
<dbReference type="Proteomes" id="UP000233535">
    <property type="component" value="Unassembled WGS sequence"/>
</dbReference>
<dbReference type="InterPro" id="IPR048332">
    <property type="entry name" value="GD_AH_C"/>
</dbReference>
<dbReference type="InterPro" id="IPR007392">
    <property type="entry name" value="GD_AH_second"/>
</dbReference>
<evidence type="ECO:0000256" key="1">
    <source>
        <dbReference type="ARBA" id="ARBA00010986"/>
    </source>
</evidence>
<dbReference type="GO" id="GO:0016787">
    <property type="term" value="F:hydrolase activity"/>
    <property type="evidence" value="ECO:0007669"/>
    <property type="project" value="UniProtKB-KW"/>
</dbReference>
<dbReference type="OrthoDB" id="9804574at2"/>
<dbReference type="PANTHER" id="PTHR30536:SF5">
    <property type="entry name" value="ALTRONATE DEHYDRATASE"/>
    <property type="match status" value="1"/>
</dbReference>
<gene>
    <name evidence="4" type="ORF">BZG02_05615</name>
</gene>
<accession>A0A2N3I1W2</accession>
<reference evidence="4 5" key="1">
    <citation type="journal article" date="2017" name="Front. Microbiol.">
        <title>Labilibaculum manganireducens gen. nov., sp. nov. and Labilibaculum filiforme sp. nov., Novel Bacteroidetes Isolated from Subsurface Sediments of the Baltic Sea.</title>
        <authorList>
            <person name="Vandieken V."/>
            <person name="Marshall I.P."/>
            <person name="Niemann H."/>
            <person name="Engelen B."/>
            <person name="Cypionka H."/>
        </authorList>
    </citation>
    <scope>NUCLEOTIDE SEQUENCE [LARGE SCALE GENOMIC DNA]</scope>
    <source>
        <strain evidence="4 5">59.16B</strain>
    </source>
</reference>
<protein>
    <submittedName>
        <fullName evidence="4">Altronate hydrolase</fullName>
    </submittedName>
</protein>
<dbReference type="InterPro" id="IPR052172">
    <property type="entry name" value="UxaA_altronate/galactarate_dh"/>
</dbReference>
<organism evidence="4 5">
    <name type="scientific">Labilibaculum filiforme</name>
    <dbReference type="NCBI Taxonomy" id="1940526"/>
    <lineage>
        <taxon>Bacteria</taxon>
        <taxon>Pseudomonadati</taxon>
        <taxon>Bacteroidota</taxon>
        <taxon>Bacteroidia</taxon>
        <taxon>Marinilabiliales</taxon>
        <taxon>Marinifilaceae</taxon>
        <taxon>Labilibaculum</taxon>
    </lineage>
</organism>
<feature type="domain" description="SAF" evidence="3">
    <location>
        <begin position="12"/>
        <end position="83"/>
    </location>
</feature>
<comment type="similarity">
    <text evidence="1">Belongs to the UxaA family.</text>
</comment>
<keyword evidence="5" id="KW-1185">Reference proteome</keyword>
<dbReference type="Pfam" id="PF08666">
    <property type="entry name" value="SAF"/>
    <property type="match status" value="1"/>
</dbReference>
<dbReference type="SMART" id="SM00858">
    <property type="entry name" value="SAF"/>
    <property type="match status" value="1"/>
</dbReference>
<dbReference type="GO" id="GO:0016829">
    <property type="term" value="F:lyase activity"/>
    <property type="evidence" value="ECO:0007669"/>
    <property type="project" value="UniProtKB-KW"/>
</dbReference>
<dbReference type="PANTHER" id="PTHR30536">
    <property type="entry name" value="ALTRONATE/GALACTARATE DEHYDRATASE"/>
    <property type="match status" value="1"/>
</dbReference>
<name>A0A2N3I1W2_9BACT</name>
<dbReference type="CDD" id="cd11613">
    <property type="entry name" value="SAF_AH_GD"/>
    <property type="match status" value="1"/>
</dbReference>
<dbReference type="EMBL" id="MVDD01000003">
    <property type="protein sequence ID" value="PKQ64294.1"/>
    <property type="molecule type" value="Genomic_DNA"/>
</dbReference>
<keyword evidence="4" id="KW-0378">Hydrolase</keyword>
<dbReference type="Pfam" id="PF20629">
    <property type="entry name" value="GD_AH_C"/>
    <property type="match status" value="1"/>
</dbReference>
<dbReference type="RefSeq" id="WP_101260436.1">
    <property type="nucleotide sequence ID" value="NZ_MVDD01000003.1"/>
</dbReference>
<evidence type="ECO:0000313" key="4">
    <source>
        <dbReference type="EMBL" id="PKQ64294.1"/>
    </source>
</evidence>